<evidence type="ECO:0000256" key="1">
    <source>
        <dbReference type="SAM" id="MobiDB-lite"/>
    </source>
</evidence>
<evidence type="ECO:0000313" key="3">
    <source>
        <dbReference type="EMBL" id="KAL0575196.1"/>
    </source>
</evidence>
<comment type="caution">
    <text evidence="3">The sequence shown here is derived from an EMBL/GenBank/DDBJ whole genome shotgun (WGS) entry which is preliminary data.</text>
</comment>
<name>A0ABR3FIQ9_9AGAR</name>
<reference evidence="3 4" key="1">
    <citation type="submission" date="2024-02" db="EMBL/GenBank/DDBJ databases">
        <title>A draft genome for the cacao thread blight pathogen Marasmius crinis-equi.</title>
        <authorList>
            <person name="Cohen S.P."/>
            <person name="Baruah I.K."/>
            <person name="Amoako-Attah I."/>
            <person name="Bukari Y."/>
            <person name="Meinhardt L.W."/>
            <person name="Bailey B.A."/>
        </authorList>
    </citation>
    <scope>NUCLEOTIDE SEQUENCE [LARGE SCALE GENOMIC DNA]</scope>
    <source>
        <strain evidence="3 4">GH-76</strain>
    </source>
</reference>
<keyword evidence="2" id="KW-1133">Transmembrane helix</keyword>
<evidence type="ECO:0000256" key="2">
    <source>
        <dbReference type="SAM" id="Phobius"/>
    </source>
</evidence>
<organism evidence="3 4">
    <name type="scientific">Marasmius crinis-equi</name>
    <dbReference type="NCBI Taxonomy" id="585013"/>
    <lineage>
        <taxon>Eukaryota</taxon>
        <taxon>Fungi</taxon>
        <taxon>Dikarya</taxon>
        <taxon>Basidiomycota</taxon>
        <taxon>Agaricomycotina</taxon>
        <taxon>Agaricomycetes</taxon>
        <taxon>Agaricomycetidae</taxon>
        <taxon>Agaricales</taxon>
        <taxon>Marasmiineae</taxon>
        <taxon>Marasmiaceae</taxon>
        <taxon>Marasmius</taxon>
    </lineage>
</organism>
<keyword evidence="4" id="KW-1185">Reference proteome</keyword>
<feature type="transmembrane region" description="Helical" evidence="2">
    <location>
        <begin position="108"/>
        <end position="128"/>
    </location>
</feature>
<feature type="region of interest" description="Disordered" evidence="1">
    <location>
        <begin position="233"/>
        <end position="253"/>
    </location>
</feature>
<protein>
    <submittedName>
        <fullName evidence="3">Uncharacterized protein</fullName>
    </submittedName>
</protein>
<gene>
    <name evidence="3" type="ORF">V5O48_006771</name>
</gene>
<dbReference type="EMBL" id="JBAHYK010000327">
    <property type="protein sequence ID" value="KAL0575196.1"/>
    <property type="molecule type" value="Genomic_DNA"/>
</dbReference>
<proteinExistence type="predicted"/>
<dbReference type="Proteomes" id="UP001465976">
    <property type="component" value="Unassembled WGS sequence"/>
</dbReference>
<keyword evidence="2" id="KW-0472">Membrane</keyword>
<accession>A0ABR3FIQ9</accession>
<sequence>MPRGLGMLYQRTENTQFKSDIEQYLAVQYNAILDLSSANGSNVYAFDWIGPPSSIFDVNGQVTALGVLVPVIALPDTNSIPGSNPTFGSNPTPTFNSLPSKTPPVKGVVGGVVGGVLVLAIIVVLFLVRCRRHKKLFPQGQEADAQKQELRMEPITNSPHILAVRSGSRSPMRFREFGRTHRTQPLHIRPFTAQKQLPGRSGSEHEQPDDQQLLRQMGSALSLLNWQLARVEEDSTVGSESDVPPEYPGSALN</sequence>
<evidence type="ECO:0000313" key="4">
    <source>
        <dbReference type="Proteomes" id="UP001465976"/>
    </source>
</evidence>
<keyword evidence="2" id="KW-0812">Transmembrane</keyword>